<feature type="compositionally biased region" description="Polar residues" evidence="12">
    <location>
        <begin position="563"/>
        <end position="573"/>
    </location>
</feature>
<keyword evidence="2" id="KW-0677">Repeat</keyword>
<evidence type="ECO:0000256" key="7">
    <source>
        <dbReference type="ARBA" id="ARBA00023015"/>
    </source>
</evidence>
<evidence type="ECO:0000313" key="16">
    <source>
        <dbReference type="EnsemblMetazoa" id="XP_050514410.1"/>
    </source>
</evidence>
<dbReference type="InterPro" id="IPR000330">
    <property type="entry name" value="SNF2_N"/>
</dbReference>
<evidence type="ECO:0000259" key="13">
    <source>
        <dbReference type="PROSITE" id="PS50013"/>
    </source>
</evidence>
<evidence type="ECO:0000256" key="3">
    <source>
        <dbReference type="ARBA" id="ARBA00022741"/>
    </source>
</evidence>
<dbReference type="InterPro" id="IPR006576">
    <property type="entry name" value="BRK_domain"/>
</dbReference>
<dbReference type="CDD" id="cd18668">
    <property type="entry name" value="CD1_tandem_CHD5-9_like"/>
    <property type="match status" value="1"/>
</dbReference>
<feature type="compositionally biased region" description="Low complexity" evidence="12">
    <location>
        <begin position="4480"/>
        <end position="4493"/>
    </location>
</feature>
<evidence type="ECO:0000256" key="12">
    <source>
        <dbReference type="SAM" id="MobiDB-lite"/>
    </source>
</evidence>
<feature type="compositionally biased region" description="Pro residues" evidence="12">
    <location>
        <begin position="4356"/>
        <end position="4369"/>
    </location>
</feature>
<feature type="compositionally biased region" description="Basic and acidic residues" evidence="12">
    <location>
        <begin position="4419"/>
        <end position="4442"/>
    </location>
</feature>
<keyword evidence="5" id="KW-0067">ATP-binding</keyword>
<feature type="compositionally biased region" description="Low complexity" evidence="12">
    <location>
        <begin position="4038"/>
        <end position="4048"/>
    </location>
</feature>
<feature type="region of interest" description="Disordered" evidence="12">
    <location>
        <begin position="3206"/>
        <end position="3280"/>
    </location>
</feature>
<feature type="compositionally biased region" description="Basic and acidic residues" evidence="12">
    <location>
        <begin position="1676"/>
        <end position="1713"/>
    </location>
</feature>
<feature type="compositionally biased region" description="Polar residues" evidence="12">
    <location>
        <begin position="714"/>
        <end position="735"/>
    </location>
</feature>
<evidence type="ECO:0000256" key="5">
    <source>
        <dbReference type="ARBA" id="ARBA00022840"/>
    </source>
</evidence>
<dbReference type="SMART" id="SM00487">
    <property type="entry name" value="DEXDc"/>
    <property type="match status" value="1"/>
</dbReference>
<feature type="region of interest" description="Disordered" evidence="12">
    <location>
        <begin position="3888"/>
        <end position="3933"/>
    </location>
</feature>
<dbReference type="Pfam" id="PF23078">
    <property type="entry name" value="HTH_CHD6-9"/>
    <property type="match status" value="1"/>
</dbReference>
<feature type="compositionally biased region" description="Basic residues" evidence="12">
    <location>
        <begin position="1363"/>
        <end position="1373"/>
    </location>
</feature>
<feature type="compositionally biased region" description="Polar residues" evidence="12">
    <location>
        <begin position="225"/>
        <end position="236"/>
    </location>
</feature>
<feature type="compositionally biased region" description="Low complexity" evidence="12">
    <location>
        <begin position="4138"/>
        <end position="4156"/>
    </location>
</feature>
<dbReference type="InterPro" id="IPR001650">
    <property type="entry name" value="Helicase_C-like"/>
</dbReference>
<dbReference type="SMART" id="SM00490">
    <property type="entry name" value="HELICc"/>
    <property type="match status" value="1"/>
</dbReference>
<feature type="compositionally biased region" description="Basic and acidic residues" evidence="12">
    <location>
        <begin position="4494"/>
        <end position="4509"/>
    </location>
</feature>
<feature type="compositionally biased region" description="Pro residues" evidence="12">
    <location>
        <begin position="4326"/>
        <end position="4337"/>
    </location>
</feature>
<keyword evidence="11" id="KW-0175">Coiled coil</keyword>
<dbReference type="InterPro" id="IPR051493">
    <property type="entry name" value="CHD"/>
</dbReference>
<dbReference type="Gene3D" id="3.40.50.10810">
    <property type="entry name" value="Tandem AAA-ATPase domain"/>
    <property type="match status" value="1"/>
</dbReference>
<dbReference type="InterPro" id="IPR049730">
    <property type="entry name" value="SNF2/RAD54-like_C"/>
</dbReference>
<feature type="compositionally biased region" description="Polar residues" evidence="12">
    <location>
        <begin position="324"/>
        <end position="337"/>
    </location>
</feature>
<dbReference type="RefSeq" id="XP_050514410.1">
    <property type="nucleotide sequence ID" value="XM_050658453.1"/>
</dbReference>
<feature type="compositionally biased region" description="Low complexity" evidence="12">
    <location>
        <begin position="2816"/>
        <end position="2830"/>
    </location>
</feature>
<dbReference type="PANTHER" id="PTHR46850">
    <property type="entry name" value="CHROMODOMAIN-HELICASE-DNA-BINDING PROTEIN 9"/>
    <property type="match status" value="1"/>
</dbReference>
<dbReference type="Gene3D" id="3.40.50.300">
    <property type="entry name" value="P-loop containing nucleotide triphosphate hydrolases"/>
    <property type="match status" value="1"/>
</dbReference>
<feature type="compositionally biased region" description="Polar residues" evidence="12">
    <location>
        <begin position="1430"/>
        <end position="1440"/>
    </location>
</feature>
<feature type="region of interest" description="Disordered" evidence="12">
    <location>
        <begin position="454"/>
        <end position="501"/>
    </location>
</feature>
<evidence type="ECO:0000256" key="6">
    <source>
        <dbReference type="ARBA" id="ARBA00022853"/>
    </source>
</evidence>
<feature type="compositionally biased region" description="Basic and acidic residues" evidence="12">
    <location>
        <begin position="1559"/>
        <end position="1570"/>
    </location>
</feature>
<feature type="compositionally biased region" description="Polar residues" evidence="12">
    <location>
        <begin position="4053"/>
        <end position="4064"/>
    </location>
</feature>
<evidence type="ECO:0000256" key="2">
    <source>
        <dbReference type="ARBA" id="ARBA00022737"/>
    </source>
</evidence>
<feature type="compositionally biased region" description="Basic and acidic residues" evidence="12">
    <location>
        <begin position="2802"/>
        <end position="2812"/>
    </location>
</feature>
<feature type="region of interest" description="Disordered" evidence="12">
    <location>
        <begin position="3623"/>
        <end position="3659"/>
    </location>
</feature>
<organism evidence="16 17">
    <name type="scientific">Diabrotica virgifera virgifera</name>
    <name type="common">western corn rootworm</name>
    <dbReference type="NCBI Taxonomy" id="50390"/>
    <lineage>
        <taxon>Eukaryota</taxon>
        <taxon>Metazoa</taxon>
        <taxon>Ecdysozoa</taxon>
        <taxon>Arthropoda</taxon>
        <taxon>Hexapoda</taxon>
        <taxon>Insecta</taxon>
        <taxon>Pterygota</taxon>
        <taxon>Neoptera</taxon>
        <taxon>Endopterygota</taxon>
        <taxon>Coleoptera</taxon>
        <taxon>Polyphaga</taxon>
        <taxon>Cucujiformia</taxon>
        <taxon>Chrysomeloidea</taxon>
        <taxon>Chrysomelidae</taxon>
        <taxon>Galerucinae</taxon>
        <taxon>Diabroticina</taxon>
        <taxon>Diabroticites</taxon>
        <taxon>Diabrotica</taxon>
    </lineage>
</organism>
<keyword evidence="8" id="KW-0238">DNA-binding</keyword>
<feature type="region of interest" description="Disordered" evidence="12">
    <location>
        <begin position="520"/>
        <end position="798"/>
    </location>
</feature>
<keyword evidence="4" id="KW-0378">Hydrolase</keyword>
<evidence type="ECO:0000256" key="4">
    <source>
        <dbReference type="ARBA" id="ARBA00022801"/>
    </source>
</evidence>
<dbReference type="CDD" id="cd18663">
    <property type="entry name" value="CD2_tandem_CHD5-9_like"/>
    <property type="match status" value="1"/>
</dbReference>
<feature type="region of interest" description="Disordered" evidence="12">
    <location>
        <begin position="3453"/>
        <end position="3497"/>
    </location>
</feature>
<dbReference type="InterPro" id="IPR023780">
    <property type="entry name" value="Chromo_domain"/>
</dbReference>
<feature type="compositionally biased region" description="Polar residues" evidence="12">
    <location>
        <begin position="3478"/>
        <end position="3487"/>
    </location>
</feature>
<dbReference type="RefSeq" id="XP_050514409.1">
    <property type="nucleotide sequence ID" value="XM_050658452.1"/>
</dbReference>
<feature type="coiled-coil region" evidence="11">
    <location>
        <begin position="2856"/>
        <end position="2883"/>
    </location>
</feature>
<feature type="compositionally biased region" description="Low complexity" evidence="12">
    <location>
        <begin position="4338"/>
        <end position="4355"/>
    </location>
</feature>
<dbReference type="InterPro" id="IPR027417">
    <property type="entry name" value="P-loop_NTPase"/>
</dbReference>
<feature type="compositionally biased region" description="Basic and acidic residues" evidence="12">
    <location>
        <begin position="4462"/>
        <end position="4474"/>
    </location>
</feature>
<feature type="compositionally biased region" description="Polar residues" evidence="12">
    <location>
        <begin position="784"/>
        <end position="798"/>
    </location>
</feature>
<feature type="compositionally biased region" description="Basic and acidic residues" evidence="12">
    <location>
        <begin position="2836"/>
        <end position="2848"/>
    </location>
</feature>
<dbReference type="InterPro" id="IPR037259">
    <property type="entry name" value="BRK_sf"/>
</dbReference>
<keyword evidence="9" id="KW-0804">Transcription</keyword>
<feature type="region of interest" description="Disordered" evidence="12">
    <location>
        <begin position="4280"/>
        <end position="4509"/>
    </location>
</feature>
<feature type="region of interest" description="Disordered" evidence="12">
    <location>
        <begin position="1"/>
        <end position="54"/>
    </location>
</feature>
<feature type="compositionally biased region" description="Basic and acidic residues" evidence="12">
    <location>
        <begin position="1326"/>
        <end position="1362"/>
    </location>
</feature>
<feature type="compositionally biased region" description="Low complexity" evidence="12">
    <location>
        <begin position="373"/>
        <end position="384"/>
    </location>
</feature>
<feature type="region of interest" description="Disordered" evidence="12">
    <location>
        <begin position="1225"/>
        <end position="1257"/>
    </location>
</feature>
<feature type="compositionally biased region" description="Polar residues" evidence="12">
    <location>
        <begin position="1628"/>
        <end position="1646"/>
    </location>
</feature>
<feature type="compositionally biased region" description="Low complexity" evidence="12">
    <location>
        <begin position="177"/>
        <end position="186"/>
    </location>
</feature>
<dbReference type="EnsemblMetazoa" id="XM_050658453.1">
    <property type="protein sequence ID" value="XP_050514410.1"/>
    <property type="gene ID" value="LOC114339291"/>
</dbReference>
<feature type="region of interest" description="Disordered" evidence="12">
    <location>
        <begin position="282"/>
        <end position="441"/>
    </location>
</feature>
<feature type="compositionally biased region" description="Low complexity" evidence="12">
    <location>
        <begin position="4119"/>
        <end position="4128"/>
    </location>
</feature>
<evidence type="ECO:0000256" key="10">
    <source>
        <dbReference type="ARBA" id="ARBA00023242"/>
    </source>
</evidence>
<evidence type="ECO:0000259" key="14">
    <source>
        <dbReference type="PROSITE" id="PS51192"/>
    </source>
</evidence>
<dbReference type="SUPFAM" id="SSF54160">
    <property type="entry name" value="Chromo domain-like"/>
    <property type="match status" value="2"/>
</dbReference>
<feature type="domain" description="Helicase C-terminal" evidence="15">
    <location>
        <begin position="2208"/>
        <end position="2364"/>
    </location>
</feature>
<accession>A0ABM5KW43</accession>
<feature type="coiled-coil region" evidence="11">
    <location>
        <begin position="3698"/>
        <end position="3763"/>
    </location>
</feature>
<dbReference type="InterPro" id="IPR016197">
    <property type="entry name" value="Chromo-like_dom_sf"/>
</dbReference>
<feature type="compositionally biased region" description="Polar residues" evidence="12">
    <location>
        <begin position="688"/>
        <end position="707"/>
    </location>
</feature>
<dbReference type="Proteomes" id="UP001652700">
    <property type="component" value="Unplaced"/>
</dbReference>
<feature type="region of interest" description="Disordered" evidence="12">
    <location>
        <begin position="1610"/>
        <end position="1652"/>
    </location>
</feature>
<feature type="compositionally biased region" description="Polar residues" evidence="12">
    <location>
        <begin position="1397"/>
        <end position="1407"/>
    </location>
</feature>
<feature type="compositionally biased region" description="Polar residues" evidence="12">
    <location>
        <begin position="593"/>
        <end position="618"/>
    </location>
</feature>
<dbReference type="GeneID" id="114339291"/>
<dbReference type="InterPro" id="IPR056342">
    <property type="entry name" value="HTH_CHD6-9"/>
</dbReference>
<dbReference type="Pfam" id="PF00271">
    <property type="entry name" value="Helicase_C"/>
    <property type="match status" value="1"/>
</dbReference>
<feature type="domain" description="Chromo" evidence="13">
    <location>
        <begin position="1794"/>
        <end position="1850"/>
    </location>
</feature>
<proteinExistence type="predicted"/>
<feature type="region of interest" description="Disordered" evidence="12">
    <location>
        <begin position="177"/>
        <end position="236"/>
    </location>
</feature>
<feature type="compositionally biased region" description="Low complexity" evidence="12">
    <location>
        <begin position="3634"/>
        <end position="3651"/>
    </location>
</feature>
<feature type="compositionally biased region" description="Low complexity" evidence="12">
    <location>
        <begin position="3919"/>
        <end position="3933"/>
    </location>
</feature>
<dbReference type="CDD" id="cd17995">
    <property type="entry name" value="DEXHc_CHD6_7_8_9"/>
    <property type="match status" value="1"/>
</dbReference>
<evidence type="ECO:0000256" key="1">
    <source>
        <dbReference type="ARBA" id="ARBA00004123"/>
    </source>
</evidence>
<dbReference type="Gene3D" id="2.40.50.40">
    <property type="match status" value="2"/>
</dbReference>
<feature type="compositionally biased region" description="Basic residues" evidence="12">
    <location>
        <begin position="1548"/>
        <end position="1558"/>
    </location>
</feature>
<feature type="region of interest" description="Disordered" evidence="12">
    <location>
        <begin position="2772"/>
        <end position="2853"/>
    </location>
</feature>
<dbReference type="PROSITE" id="PS51194">
    <property type="entry name" value="HELICASE_CTER"/>
    <property type="match status" value="1"/>
</dbReference>
<evidence type="ECO:0000256" key="8">
    <source>
        <dbReference type="ARBA" id="ARBA00023125"/>
    </source>
</evidence>
<dbReference type="SUPFAM" id="SSF52540">
    <property type="entry name" value="P-loop containing nucleoside triphosphate hydrolases"/>
    <property type="match status" value="2"/>
</dbReference>
<feature type="compositionally biased region" description="Low complexity" evidence="12">
    <location>
        <begin position="3898"/>
        <end position="3912"/>
    </location>
</feature>
<comment type="subcellular location">
    <subcellularLocation>
        <location evidence="1">Nucleus</location>
    </subcellularLocation>
</comment>
<dbReference type="InterPro" id="IPR038718">
    <property type="entry name" value="SNF2-like_sf"/>
</dbReference>
<feature type="compositionally biased region" description="Basic and acidic residues" evidence="12">
    <location>
        <begin position="4306"/>
        <end position="4323"/>
    </location>
</feature>
<feature type="region of interest" description="Disordered" evidence="12">
    <location>
        <begin position="1283"/>
        <end position="1589"/>
    </location>
</feature>
<feature type="compositionally biased region" description="Low complexity" evidence="12">
    <location>
        <begin position="461"/>
        <end position="473"/>
    </location>
</feature>
<dbReference type="Gene3D" id="1.10.10.60">
    <property type="entry name" value="Homeodomain-like"/>
    <property type="match status" value="2"/>
</dbReference>
<feature type="compositionally biased region" description="Basic residues" evidence="12">
    <location>
        <begin position="1502"/>
        <end position="1518"/>
    </location>
</feature>
<keyword evidence="3" id="KW-0547">Nucleotide-binding</keyword>
<feature type="compositionally biased region" description="Polar residues" evidence="12">
    <location>
        <begin position="1450"/>
        <end position="1462"/>
    </location>
</feature>
<dbReference type="SMART" id="SM00298">
    <property type="entry name" value="CHROMO"/>
    <property type="match status" value="2"/>
</dbReference>
<dbReference type="PROSITE" id="PS51192">
    <property type="entry name" value="HELICASE_ATP_BIND_1"/>
    <property type="match status" value="1"/>
</dbReference>
<evidence type="ECO:0000256" key="11">
    <source>
        <dbReference type="SAM" id="Coils"/>
    </source>
</evidence>
<dbReference type="Pfam" id="PF07533">
    <property type="entry name" value="BRK"/>
    <property type="match status" value="1"/>
</dbReference>
<name>A0ABM5KW43_DIAVI</name>
<dbReference type="SUPFAM" id="SSF160481">
    <property type="entry name" value="BRK domain-like"/>
    <property type="match status" value="1"/>
</dbReference>
<feature type="compositionally biased region" description="Polar residues" evidence="12">
    <location>
        <begin position="344"/>
        <end position="353"/>
    </location>
</feature>
<keyword evidence="17" id="KW-1185">Reference proteome</keyword>
<dbReference type="Pfam" id="PF00385">
    <property type="entry name" value="Chromo"/>
    <property type="match status" value="1"/>
</dbReference>
<feature type="compositionally biased region" description="Acidic residues" evidence="12">
    <location>
        <begin position="2789"/>
        <end position="2800"/>
    </location>
</feature>
<feature type="compositionally biased region" description="Low complexity" evidence="12">
    <location>
        <begin position="621"/>
        <end position="641"/>
    </location>
</feature>
<feature type="compositionally biased region" description="Basic residues" evidence="12">
    <location>
        <begin position="1238"/>
        <end position="1251"/>
    </location>
</feature>
<feature type="domain" description="Helicase ATP-binding" evidence="14">
    <location>
        <begin position="1895"/>
        <end position="2069"/>
    </location>
</feature>
<feature type="compositionally biased region" description="Basic and acidic residues" evidence="12">
    <location>
        <begin position="3219"/>
        <end position="3280"/>
    </location>
</feature>
<feature type="region of interest" description="Disordered" evidence="12">
    <location>
        <begin position="2477"/>
        <end position="2506"/>
    </location>
</feature>
<evidence type="ECO:0000256" key="9">
    <source>
        <dbReference type="ARBA" id="ARBA00023163"/>
    </source>
</evidence>
<feature type="compositionally biased region" description="Polar residues" evidence="12">
    <location>
        <begin position="1225"/>
        <end position="1235"/>
    </location>
</feature>
<feature type="compositionally biased region" description="Low complexity" evidence="12">
    <location>
        <begin position="12"/>
        <end position="22"/>
    </location>
</feature>
<dbReference type="Pfam" id="PF00176">
    <property type="entry name" value="SNF2-rel_dom"/>
    <property type="match status" value="1"/>
</dbReference>
<keyword evidence="7" id="KW-0805">Transcription regulation</keyword>
<feature type="compositionally biased region" description="Polar residues" evidence="12">
    <location>
        <begin position="520"/>
        <end position="543"/>
    </location>
</feature>
<feature type="compositionally biased region" description="Low complexity" evidence="12">
    <location>
        <begin position="667"/>
        <end position="687"/>
    </location>
</feature>
<dbReference type="PROSITE" id="PS50013">
    <property type="entry name" value="CHROMO_2"/>
    <property type="match status" value="1"/>
</dbReference>
<evidence type="ECO:0008006" key="18">
    <source>
        <dbReference type="Google" id="ProtNLM"/>
    </source>
</evidence>
<dbReference type="InterPro" id="IPR000953">
    <property type="entry name" value="Chromo/chromo_shadow_dom"/>
</dbReference>
<reference evidence="16" key="1">
    <citation type="submission" date="2025-05" db="UniProtKB">
        <authorList>
            <consortium name="EnsemblMetazoa"/>
        </authorList>
    </citation>
    <scope>IDENTIFICATION</scope>
</reference>
<dbReference type="EnsemblMetazoa" id="XM_050658452.1">
    <property type="protein sequence ID" value="XP_050514409.1"/>
    <property type="gene ID" value="LOC114339291"/>
</dbReference>
<feature type="compositionally biased region" description="Basic residues" evidence="12">
    <location>
        <begin position="4452"/>
        <end position="4461"/>
    </location>
</feature>
<feature type="compositionally biased region" description="Polar residues" evidence="12">
    <location>
        <begin position="743"/>
        <end position="752"/>
    </location>
</feature>
<feature type="compositionally biased region" description="Gly residues" evidence="12">
    <location>
        <begin position="23"/>
        <end position="34"/>
    </location>
</feature>
<protein>
    <recommendedName>
        <fullName evidence="18">Chromodomain-helicase-DNA-binding protein 7</fullName>
    </recommendedName>
</protein>
<dbReference type="CDD" id="cd18793">
    <property type="entry name" value="SF2_C_SNF"/>
    <property type="match status" value="1"/>
</dbReference>
<feature type="compositionally biased region" description="Polar residues" evidence="12">
    <location>
        <begin position="642"/>
        <end position="660"/>
    </location>
</feature>
<feature type="compositionally biased region" description="Polar residues" evidence="12">
    <location>
        <begin position="208"/>
        <end position="218"/>
    </location>
</feature>
<feature type="compositionally biased region" description="Acidic residues" evidence="12">
    <location>
        <begin position="2488"/>
        <end position="2500"/>
    </location>
</feature>
<dbReference type="SMART" id="SM00592">
    <property type="entry name" value="BRK"/>
    <property type="match status" value="1"/>
</dbReference>
<sequence>MDSYDLFGEDGTGMLEGLPELGGAAGGGGAGGSGFDPAPVTGAPRNATNAYPTAQQQPIYSQETPLQKLATFGGPDFNHMDPNAQSMYAQGYGTDRPMGPPPGAAYQHQRQMAVRPPSGAASAQYPYQTDNMYSMPDVQVSGMSDTSNMQAAAAAGWSHNAAAAAAGYPSMHRYSQMSQYRQQSMSGYPHQQEPKQQFPSGQHPMMQQPHQTTYQMQRHTPHYPQATSGYPTSAASQGYAGYMHQRLPHHHQYPQPHHQMDMATVSQTQQYAQMSHNQNLTHAAPSAGHMGQSPLSVGHTPPQSHPTPQQQSQPPNPMAHPSNIGYNQSHQTMQSMQRPMEVPPSQQQFQSKHSAGPMGNVSPQYRAPFPQLSPQMSPRSQMSPRPAPTSQMSPRPNMSPAKPNMSPHPPPMQQNTLSPRPTVSIAPKVSAPSPAPLSTYSQQSTLQALEQMVMPPSSTNSSEYPSYQSRSSLGPPPGPQNPLSPAMSMRNPINEPWPPVQSRQVSHLSSLNGSMNMMDQNPIPTSQSIPPTQSLPPSGMPNTQMPPGPNINVGFSTDELRSDISNSSSTNLMEMQVREKESSVSQSVPVSSHNEFTSVQSPTTSIPDKMPSSTTNSEAIVPTSVPSVSSHPPTPTPTSTTDDNITNTQDTSLPSNSESVKQIDELSNTSSTSQQQTPSQSSNNNFTDFNCVSSMTGYPSQPGTPKSNKMDDLVQSNASIFSQDNSVSQESLPESNKSDHSSIRSPRLQSPISNSQSSMPLPSSAPSSQRDNRSSYSVNYNVSTPSPTQSHSLVQSTNREPANTLIPSIQSNQMMTSQMLPKISQHLNSIQSQNQQLSPQNQPGIIEQNLSSNNSLSSPPPVNVSTQNIAPNPPNVQTLSTLQQSISTSNNIPSIVAVESPISVQNTMNVSESDNTTTQTMPSTQSQPNVPIQPSIQNKPSIPNLPSIPTQSSILNQSNLTNQSTMPSILNQSVSSVISVNTPVSNQNSLLGAQNITTQPSPQITMPIQNNVNPLNNPNNVVTQPIISNQTTIQGIQSPPPAQPTIPIVSASQGIQTPPPMPQHAQISHQLPTTNMPSHGNIPNIPPASKPGLFDQNNQMMSPNGIPIGPNRNIPPRMTPHGIQMTHPGMSMGMAGHPGMMGNIDSMLVGPGMPGYQTPISHHQERAALQQQLQEMYCMPPGAEHQEKITFLQERLNLLSQHEANDQCNGGAQCILQSPMFNSQMIDSPQVSSTTGRGRGKGPPKPRKPRAKKGDKLIEPNQVVTPINTVMPMITQSPQQLPVSEDFVTPGAGLSIPSNEMSEFTDIGTDTDIEPKKKGRKPRIPKPKELKEGKELKAPKSPKEPKVPKERKKREPKDPKEPRVKRKYVRKKKPGESEESATDESFNKSSESLEEVSASTPSQTLKTSEAEAEAVIPFEAKIDDPDSQALPESSVPSDTTTTDKPEEMQADSQTPAEGSISNENDDKKDEYNFDDEPSPEIVELPKRTKKPRPQAAKAKPVSNKRPKRSAGAGRKRRGTIVPESDGENEDMISTPPPSPPDDGESSSKRRSARNTQRKKYIDDVMLRFSDDDAPPTPTRTRKAIVPATPPIATTPAAAAAATAAAAAATAAAKEIQEIQEIPRPPTPTNEDGTPSTSNADSKNQMNYVYVNPTEEDSMVVQYVLSARMTQRKKKKEVPVEQPKKEIKEGEKNDEEKKERAELSDEEAEPKPKPPEPSTIVKHDDDDEEEMEEVEEYYVKYRNFSYLHCEWKTEDELFKGDRRIANKIKRYRQKQAQQMNIFENLEDEPFNPDYVEVDRVLDLSEHTDATTGEIVKHYLVKWRALQYEDCTWELEEDVDPIKIQQYEKFSKIPPKDTWKIKKRPSPEQWTKLEKSPIYKSGNSLREYQLEGLNWLLFSWFNCRNSILADEMGLGKTIQSLTFLHSVWEWGVRGPFLVIAPLSTIPNWQREIEGWTDLNVIVYHGSATSRNMLQEYEMYYKNEKGQFIKDITKFNILITTFEIIVTDFADLKGFNWRICVIDEAHRLKNRNCKLLEGLRQLTLEHRVLLSGTPLQNNVNELFSLLNFLEPTQFSNNETFVQEFGQLKSEQEVQKLQCLLKPMMLRRLKEDVEKSLAPKEETVVEVELTNIQKKYYRGILERNFSFLSKGTTHANIPNLMNTMMELRKCCIHPYLLNGAEEQIQYDYKNQHGEDNDAYYKALIQSSGKMVLIDKLLPKLKANGHRVLIFSQMVKCLDILEDYLMFKKYPFERIDGRIRGNLRQAAIDRFSRPDSDRFVFLLCTKAGGLGINLTAADTVIIYDSDWNPQNDLQAQARCHRIGQQKMVKIYRLLCRNTYEREMFDKASLKLGLDKAILQSMNTSQGGKDAGNRQLSKKEIEDLLKKGAYGALLDEDDGDKFCEEDIDVILARRTQVITMESEKGSTFSKASFASSANRSDIAIDDPDFWNKWAKKAEIDTTEKDENEDLVISEPRRRTQIKRYGHDESAIDMSELESSSDSDPENEGLGAGLRTKKKLRKRKYRPDDYIPREGEPRGDIVYGSWARRECFMVERGLLTFGWGRWQEILMHSQLRKGWKESDIEDCARVILLYCLRFYRGDEKIRSFIWDLIAPSENGEQKISKNHHGLKDPVPRGIRNKHKKKDKGILTKDLRHPAITDPNHWSKHEKYDGDIFLESNYKKHLGRHANKVLLRVRMLYYIKHEIIGDLVQQIADGVHASALPIYPPVTEQLPSVWWDAECDKSLLIGTWKHGYENYTEMRADPTLCFLSRCGPPSDRDLQMATNNAQPQTPALNEDDAEDDDTTEESSFKSKNRDASEANSEIAEPSPGPSASSETQPLDSEDRVGEEGDDKNWPSITDLNTRLRRVITSYQRNCRKEEQKLAASKSKTPQIDTALSSPLAALAQVSQQFDPRDAAALGLQGWDLQQLALYLLNVSNSGSGLSDRHFEKMERQGKQTVDTMRDPMKEREKLTIGKRWTKREEADFFRVVSSYGVIYYRKKKSYDWIKFKQLAKLEKKSDEELTEYYKHFVMMCKKQTGMNIEDSNYDNTIEHISEEKARRTLERLELLSRIREEILTHPKLDERLRVCITSADMPEWWIAGKHDKDLLLGVAKHGLGRTDYYLLNDPDLSFHEVLRKKVRSDNTDNKEAIKLESHEDILKFDKDEILVKLEKGEGTLKIEKVVPKKEPAEKKPEEDSKVNLTIVKGEKCEKEAVKEQVNEEESKEVKPEVEEEQKEVLEKTETVTEEKKAVEVNESTESEKEKAENEPEGEDLSKPKEEKKENKEALKKLAEAEADLCSKQAAELKAMFPDLEVIQPLSRLSQVDTFVLREKPAVGALDFSETTVAQLFNNAVKWPKEYAIQVRLQHIIYAIETKEWPVTKSFSAYATGIGNEFDIPIHELPSEPPKRETSTPMSIGDTEIISVSATDRFAANKKRKRHIAIDVETERAKLHALLNSSHMTNPLPAKHGMTWDNEDSEESRRSTPVQQQTNLQPPPAHQQAPRVSMTTLKMPYDLQYHPPVAKTIGQTTVIPGTSSTLTPIDLSSSIPKPVEKSSPSLDMQNEVQDFSVKKSSALASQSKAGNKLDDTLSKLMKRKNCPEPEPVIGKEKKRKKLDEIVLGLSAAKEQSLFTPEPPKKQPVAPSVTVTPTSAPVSTAHNPSQKPFTITVTSVPSTAPSSRSSSLSQNILPSLSTAGKDSFSTFLAQAEQQNLLLKKQQQQQQQQQRKSYEAMIADIAGKDSFSSFLAQAEEQNMLLKKQQEQQQQQQRKSYEAMIADIGKVSDFSSKVNSYSHEAKVNKWLAEQNAALAEQPLSADYLAARRRRPRVDPTLLDWKKLTGDENVAVIHRVTGKKLTGPKAPTLKRLGQWLMENPMYDIDPKWSELVKERGNLSHDLQKRLPGQPSNSSGSGSGSKSKSNVPGRPPLLSSPTGSTSSVSSANLTTSLPSSMSFPSLGTSTLAGLNSNLLTGLSGLGQFDPKTNPLLMPFAGLPNMGALGSMGGLGNLTNMNLFANLAGLGLPGLGAMDPSALAAAAAAPDTSKNMSKSSSSSSKSSKPQDAHNSNKSQSTSNLAATTNPFPFFFPNPSLLYTPLGLGGLNPFTLQPGMSAAYDTIAQQCGLLNGNMNPAASPNSSSKLNKMPTSRPPSATTTTSSGQSAQSRPRSSSRDAHLQQLLLPPDTQILESISKAANNLDITLKQTKTDKKEDKRKALENLRGMLPTDFSSSIKEKKTALPNLSDFTKLLEAQVSQTTKKSHEQQMKEALEHFSRTNIELMAKAMSEEQNKFLTSTSGASTKRHRESEMVEKLSIPEVEPEHPPAKKAREATDKSRTPTPLPTPPTPTSTPTPMSTPSVTPTMVVPTSIAPPPVPVPVPPTIPNDQEGVDIEALLTPSTVVKASVSPQKAEHVEKSPEPRAMDLQQEPEPEPTGHKVPPEPAETSHKEDQSKPETSEESETPPKKNAKRTRGKRKSGELPIDHESVIAKKNLRSSASRSAAAAAARQKMEAENAQRESENNS</sequence>
<feature type="compositionally biased region" description="Basic and acidic residues" evidence="12">
    <location>
        <begin position="4396"/>
        <end position="4408"/>
    </location>
</feature>
<feature type="compositionally biased region" description="Polar residues" evidence="12">
    <location>
        <begin position="2776"/>
        <end position="2787"/>
    </location>
</feature>
<feature type="compositionally biased region" description="Low complexity" evidence="12">
    <location>
        <begin position="583"/>
        <end position="592"/>
    </location>
</feature>
<feature type="region of interest" description="Disordered" evidence="12">
    <location>
        <begin position="4118"/>
        <end position="4162"/>
    </location>
</feature>
<feature type="region of interest" description="Disordered" evidence="12">
    <location>
        <begin position="4030"/>
        <end position="4064"/>
    </location>
</feature>
<keyword evidence="6" id="KW-0156">Chromatin regulator</keyword>
<evidence type="ECO:0000313" key="17">
    <source>
        <dbReference type="Proteomes" id="UP001652700"/>
    </source>
</evidence>
<feature type="compositionally biased region" description="Low complexity" evidence="12">
    <location>
        <begin position="753"/>
        <end position="783"/>
    </location>
</feature>
<evidence type="ECO:0000259" key="15">
    <source>
        <dbReference type="PROSITE" id="PS51194"/>
    </source>
</evidence>
<feature type="compositionally biased region" description="Low complexity" evidence="12">
    <location>
        <begin position="299"/>
        <end position="313"/>
    </location>
</feature>
<dbReference type="PANTHER" id="PTHR46850:SF1">
    <property type="entry name" value="CHROMODOMAIN-HELICASE-DNA-BINDING PROTEIN 9"/>
    <property type="match status" value="1"/>
</dbReference>
<dbReference type="InterPro" id="IPR014001">
    <property type="entry name" value="Helicase_ATP-bd"/>
</dbReference>
<keyword evidence="10" id="KW-0539">Nucleus</keyword>
<dbReference type="Gene3D" id="3.40.5.120">
    <property type="match status" value="1"/>
</dbReference>
<feature type="compositionally biased region" description="Polar residues" evidence="12">
    <location>
        <begin position="4383"/>
        <end position="4394"/>
    </location>
</feature>
<feature type="region of interest" description="Disordered" evidence="12">
    <location>
        <begin position="1669"/>
        <end position="1732"/>
    </location>
</feature>